<evidence type="ECO:0000313" key="4">
    <source>
        <dbReference type="EMBL" id="CAK9269302.1"/>
    </source>
</evidence>
<feature type="region of interest" description="Disordered" evidence="1">
    <location>
        <begin position="12"/>
        <end position="409"/>
    </location>
</feature>
<feature type="domain" description="AIR9-like A9" evidence="2">
    <location>
        <begin position="780"/>
        <end position="871"/>
    </location>
</feature>
<feature type="compositionally biased region" description="Low complexity" evidence="1">
    <location>
        <begin position="100"/>
        <end position="137"/>
    </location>
</feature>
<feature type="domain" description="AIR9 PH-like" evidence="3">
    <location>
        <begin position="1794"/>
        <end position="1885"/>
    </location>
</feature>
<dbReference type="Pfam" id="PF23218">
    <property type="entry name" value="PH_AIR9"/>
    <property type="match status" value="1"/>
</dbReference>
<sequence length="1896" mass="205948">MDGSIPIAAAAVASQEDREAVVPETSGDGFVSEELVMENVGEGGGALQEEEEEEEEENGDLSNQQLVTDAELEALLSAAPSLPEESRGVKIPNGKREESTAAAASGGTVSKRVSAASSSLLKKRSNVSSSSGSTTPRTLPPPSLTFLRSSSAKAAARRLLEASGDAPNLVSEKSEKGANAIGKHCSSSSTSDSAPSTPVMRRSLSGSSTRTSAIPIPSSTPTTTQSRRASFSSVSTSAAAAAASENHRRASLSARPSLNRSVDMTAAELRKWEAPKLPLKTSGRPPNSVSSPKTPPNSLKRSGSSAATPSKNSLSSEPGKLGTKAASPSAISQNASKPVLPPPSPRADSQNVVAGEPNGAAAHSTPARKKLSPSVLLPKRSTSSSVENSSLNGSLSKSPSRLVTLPPPPPVVESVKPAAAAGGDADVRLDLRGHKVRNFDAATTLFTSKLEFLYLRDNKLSDLKGIQLLKRLKVLDISFNEFTGAGSLEQLQHCPMLQQLYLAGNQITSLTSLPQLPNLEFLSIAQNKIKSLAMAGGAGGSQPRLQVLAASKNKITTFKGFPYLPSLQHLRLEENPILLQQQSFHLQAQAIMLVGRALIKFNDRDLSVHEKELAGRYPPHTAWCLQRGWKLCAPEQAVASTMEFLVSHWTKLLPPGFAVKKVHMDLPAEEDPCHCEFMFEKLKHALEQEDKEEDTKEEEERKEEDSDSELELHYQWFVAGEAPIDFLPVEGAVSDTYWPKHEEVGHSLKVECTIVLKKIKFGPVFAISKPVSPGTGCPKVLRLEVEGEAIEGSLIKGSAVVAWCGGTPGGKSLVSWLRQESTKDSNSVAIVSGAEDSAAAYKLTLDDVGLSLMFMFTPVTEEGVKGEAQFAVTPVIQAAQPCVTAVKIVGEAIEGNLIRGIGNYFGGREGVSKFQWLRESLESVEFKLVLQEKMEYTLTDKDVGLRMMFKYTPVRTDGRQGDPVTAMTAKVLLAPPRVEKLRLLGDMKEGGKVAISAIFTGGTEGASCVQWFKKSTPGIPAEDEQLEPLSSSTVAKAFCIPLAVVGHYLVAKYTPVRSTDGESGKPTFIISESVVEMLPPELTFLNIVGECTEGETLTAQYRYAGGYEGGSQYEWCLHESKSGYGTSIPEAAGQLQYRITKQAVNRFLSFRCKPVRDDGLQGDWQSTFTADRIQAGSPMFLSLRIVGEPTEGHQIHLEKEYWGGDEGSSKVQWFLTRQDWTQREIKGATEQSYTISVDDIEGLICVSCQPVRSDGVTGPVSVSAPIGPVLPAPPMCKALQICGLPVEGGSLSFEASYTGGEKGDCTHEWVRVNSNGIEELLSTHDDKLDLTSEDVGSRIKLVFTPIRKDGAAGDSQLVLSEEVVDGEPEGQGLVIPQCFQDVEVVPQTVYFGGQEGASEFTWYRTKHKLEDGRLPSDAHLLCKTEVCTPRLDEVGSHLLLHWVPVRKDGKRGTPIIAYSDLVLPAFPEVCNVAIREVSEGVFVGEGVYYGGLEGRSHVCWYRQTAGNVRTLIPGAETKMYVVSDEDYTCSLIFGYTPVRSDGVSGNLMISEHTAPIYPELPRIQKLVISGKVMEGETITAVEVIPNTASQQHSWEQYTKEIRYQWSRLWQPESPDTYERLALQQACMYKVRLEDVGYCLRCECVVLDLFGRSTEPVIVITSPVVPSFPRVDCLEIEGRGYHTSLYAVRGIYSGGREGKSLVQWFRAMAGSPDLIPISGEVGRMYEANVDDVGYNLVAMYTPVREDGVEGGPVTAATEPIIVDPEVAKEVKLKVEAGAVKFEALRDCDRLTPVKAHRNQGLGNLERRVVDVNRKRVKVIKPGSRTSFASTEHRGTYAPPFHVEVFRGDQQQIKIVMDMKHEVDLMVQSRHIRDIFVLVIRSFSQQFNSTPLNLLLKM</sequence>
<feature type="compositionally biased region" description="Low complexity" evidence="1">
    <location>
        <begin position="381"/>
        <end position="404"/>
    </location>
</feature>
<dbReference type="Proteomes" id="UP001497444">
    <property type="component" value="Chromosome 2"/>
</dbReference>
<feature type="compositionally biased region" description="Acidic residues" evidence="1">
    <location>
        <begin position="689"/>
        <end position="708"/>
    </location>
</feature>
<feature type="domain" description="AIR9-like A9" evidence="2">
    <location>
        <begin position="1375"/>
        <end position="1457"/>
    </location>
</feature>
<dbReference type="InterPro" id="IPR056287">
    <property type="entry name" value="PH_AIR9"/>
</dbReference>
<keyword evidence="5" id="KW-1185">Reference proteome</keyword>
<evidence type="ECO:0000259" key="3">
    <source>
        <dbReference type="Pfam" id="PF23218"/>
    </source>
</evidence>
<evidence type="ECO:0000256" key="1">
    <source>
        <dbReference type="SAM" id="MobiDB-lite"/>
    </source>
</evidence>
<evidence type="ECO:0000259" key="2">
    <source>
        <dbReference type="Pfam" id="PF23197"/>
    </source>
</evidence>
<feature type="domain" description="AIR9-like A9" evidence="2">
    <location>
        <begin position="1182"/>
        <end position="1262"/>
    </location>
</feature>
<feature type="domain" description="AIR9-like A9" evidence="2">
    <location>
        <begin position="1477"/>
        <end position="1548"/>
    </location>
</feature>
<feature type="domain" description="AIR9-like A9" evidence="2">
    <location>
        <begin position="1276"/>
        <end position="1359"/>
    </location>
</feature>
<feature type="domain" description="AIR9-like A9" evidence="2">
    <location>
        <begin position="1670"/>
        <end position="1754"/>
    </location>
</feature>
<dbReference type="InterPro" id="IPR032675">
    <property type="entry name" value="LRR_dom_sf"/>
</dbReference>
<evidence type="ECO:0000313" key="5">
    <source>
        <dbReference type="Proteomes" id="UP001497444"/>
    </source>
</evidence>
<feature type="compositionally biased region" description="Low complexity" evidence="1">
    <location>
        <begin position="144"/>
        <end position="154"/>
    </location>
</feature>
<dbReference type="InterPro" id="IPR001611">
    <property type="entry name" value="Leu-rich_rpt"/>
</dbReference>
<organism evidence="4 5">
    <name type="scientific">Sphagnum jensenii</name>
    <dbReference type="NCBI Taxonomy" id="128206"/>
    <lineage>
        <taxon>Eukaryota</taxon>
        <taxon>Viridiplantae</taxon>
        <taxon>Streptophyta</taxon>
        <taxon>Embryophyta</taxon>
        <taxon>Bryophyta</taxon>
        <taxon>Sphagnophytina</taxon>
        <taxon>Sphagnopsida</taxon>
        <taxon>Sphagnales</taxon>
        <taxon>Sphagnaceae</taxon>
        <taxon>Sphagnum</taxon>
    </lineage>
</organism>
<dbReference type="Pfam" id="PF14580">
    <property type="entry name" value="LRR_9"/>
    <property type="match status" value="1"/>
</dbReference>
<feature type="region of interest" description="Disordered" evidence="1">
    <location>
        <begin position="688"/>
        <end position="708"/>
    </location>
</feature>
<feature type="compositionally biased region" description="Basic and acidic residues" evidence="1">
    <location>
        <begin position="84"/>
        <end position="99"/>
    </location>
</feature>
<feature type="domain" description="AIR9-like A9" evidence="2">
    <location>
        <begin position="978"/>
        <end position="1070"/>
    </location>
</feature>
<dbReference type="Gene3D" id="3.80.10.10">
    <property type="entry name" value="Ribonuclease Inhibitor"/>
    <property type="match status" value="2"/>
</dbReference>
<accession>A0ABP0WR12</accession>
<dbReference type="SUPFAM" id="SSF52075">
    <property type="entry name" value="Outer arm dynein light chain 1"/>
    <property type="match status" value="1"/>
</dbReference>
<gene>
    <name evidence="4" type="ORF">CSSPJE1EN1_LOCUS14780</name>
</gene>
<feature type="domain" description="AIR9-like A9" evidence="2">
    <location>
        <begin position="883"/>
        <end position="968"/>
    </location>
</feature>
<reference evidence="4 5" key="1">
    <citation type="submission" date="2024-02" db="EMBL/GenBank/DDBJ databases">
        <authorList>
            <consortium name="ELIXIR-Norway"/>
            <consortium name="Elixir Norway"/>
        </authorList>
    </citation>
    <scope>NUCLEOTIDE SEQUENCE [LARGE SCALE GENOMIC DNA]</scope>
</reference>
<name>A0ABP0WR12_9BRYO</name>
<protein>
    <submittedName>
        <fullName evidence="4">Uncharacterized protein</fullName>
    </submittedName>
</protein>
<dbReference type="PANTHER" id="PTHR31149:SF11">
    <property type="entry name" value="187-KDA MICROTUBULE-ASSOCIATED PROTEIN AIR9"/>
    <property type="match status" value="1"/>
</dbReference>
<dbReference type="Gene3D" id="2.60.40.2700">
    <property type="match status" value="1"/>
</dbReference>
<dbReference type="EMBL" id="OZ020097">
    <property type="protein sequence ID" value="CAK9269302.1"/>
    <property type="molecule type" value="Genomic_DNA"/>
</dbReference>
<proteinExistence type="predicted"/>
<dbReference type="InterPro" id="IPR056284">
    <property type="entry name" value="AIR9-like_A9"/>
</dbReference>
<feature type="compositionally biased region" description="Polar residues" evidence="1">
    <location>
        <begin position="284"/>
        <end position="316"/>
    </location>
</feature>
<dbReference type="PROSITE" id="PS51450">
    <property type="entry name" value="LRR"/>
    <property type="match status" value="2"/>
</dbReference>
<dbReference type="Pfam" id="PF23197">
    <property type="entry name" value="IG_AIR9"/>
    <property type="match status" value="9"/>
</dbReference>
<feature type="compositionally biased region" description="Low complexity" evidence="1">
    <location>
        <begin position="73"/>
        <end position="83"/>
    </location>
</feature>
<feature type="compositionally biased region" description="Acidic residues" evidence="1">
    <location>
        <begin position="48"/>
        <end position="59"/>
    </location>
</feature>
<feature type="domain" description="AIR9-like A9" evidence="2">
    <location>
        <begin position="1082"/>
        <end position="1167"/>
    </location>
</feature>
<dbReference type="PANTHER" id="PTHR31149">
    <property type="entry name" value="EXPRESSED PROTEIN"/>
    <property type="match status" value="1"/>
</dbReference>
<feature type="compositionally biased region" description="Low complexity" evidence="1">
    <location>
        <begin position="186"/>
        <end position="244"/>
    </location>
</feature>